<name>A0A839Z240_9HYPH</name>
<keyword evidence="1" id="KW-0812">Transmembrane</keyword>
<dbReference type="EMBL" id="JACICD010000002">
    <property type="protein sequence ID" value="MBB3770784.1"/>
    <property type="molecule type" value="Genomic_DNA"/>
</dbReference>
<keyword evidence="3" id="KW-1185">Reference proteome</keyword>
<keyword evidence="1" id="KW-1133">Transmembrane helix</keyword>
<sequence length="275" mass="29798">MFCVNRGADVSFDKLNYHYYDAFAFLKGRIELYGVPASLRRSYYNPIVYVTFYFLLTITGPLVTNMDLTIIQSLNYIIVGLTTFFLVRRESAWYRWGCIVIATIIALASPIALSEIGTSFADIVSSIPVIAAVAIVLSSANVTRPMLLLSGLLIGAATGLKRTNATFAIAFGAVCLLCAPGIGARIRAACTAGIGLVVGLIAVGGAWGFTLWTRFGNPIFPFYNSIFRSPDYPPSSSADRRYLPEGVLDGIAYPFRGRSKSCRSRKLPSATSALP</sequence>
<accession>A0A839Z240</accession>
<dbReference type="AlphaFoldDB" id="A0A839Z240"/>
<feature type="transmembrane region" description="Helical" evidence="1">
    <location>
        <begin position="43"/>
        <end position="63"/>
    </location>
</feature>
<feature type="transmembrane region" description="Helical" evidence="1">
    <location>
        <begin position="192"/>
        <end position="212"/>
    </location>
</feature>
<feature type="transmembrane region" description="Helical" evidence="1">
    <location>
        <begin position="167"/>
        <end position="186"/>
    </location>
</feature>
<dbReference type="RefSeq" id="WP_183188952.1">
    <property type="nucleotide sequence ID" value="NZ_JACICD010000002.1"/>
</dbReference>
<evidence type="ECO:0000313" key="3">
    <source>
        <dbReference type="Proteomes" id="UP000533469"/>
    </source>
</evidence>
<feature type="transmembrane region" description="Helical" evidence="1">
    <location>
        <begin position="93"/>
        <end position="113"/>
    </location>
</feature>
<evidence type="ECO:0000313" key="2">
    <source>
        <dbReference type="EMBL" id="MBB3770784.1"/>
    </source>
</evidence>
<keyword evidence="1" id="KW-0472">Membrane</keyword>
<protein>
    <recommendedName>
        <fullName evidence="4">Glycosyltransferase RgtA/B/C/D-like domain-containing protein</fullName>
    </recommendedName>
</protein>
<proteinExistence type="predicted"/>
<comment type="caution">
    <text evidence="2">The sequence shown here is derived from an EMBL/GenBank/DDBJ whole genome shotgun (WGS) entry which is preliminary data.</text>
</comment>
<feature type="transmembrane region" description="Helical" evidence="1">
    <location>
        <begin position="70"/>
        <end position="87"/>
    </location>
</feature>
<evidence type="ECO:0008006" key="4">
    <source>
        <dbReference type="Google" id="ProtNLM"/>
    </source>
</evidence>
<gene>
    <name evidence="2" type="ORF">FHS55_001379</name>
</gene>
<dbReference type="Proteomes" id="UP000533469">
    <property type="component" value="Unassembled WGS sequence"/>
</dbReference>
<organism evidence="2 3">
    <name type="scientific">Ancylobacter tetraedralis</name>
    <dbReference type="NCBI Taxonomy" id="217068"/>
    <lineage>
        <taxon>Bacteria</taxon>
        <taxon>Pseudomonadati</taxon>
        <taxon>Pseudomonadota</taxon>
        <taxon>Alphaproteobacteria</taxon>
        <taxon>Hyphomicrobiales</taxon>
        <taxon>Xanthobacteraceae</taxon>
        <taxon>Ancylobacter</taxon>
    </lineage>
</organism>
<reference evidence="2 3" key="1">
    <citation type="submission" date="2020-08" db="EMBL/GenBank/DDBJ databases">
        <title>Genomic Encyclopedia of Type Strains, Phase IV (KMG-IV): sequencing the most valuable type-strain genomes for metagenomic binning, comparative biology and taxonomic classification.</title>
        <authorList>
            <person name="Goeker M."/>
        </authorList>
    </citation>
    <scope>NUCLEOTIDE SEQUENCE [LARGE SCALE GENOMIC DNA]</scope>
    <source>
        <strain evidence="2 3">DSM 5895</strain>
    </source>
</reference>
<evidence type="ECO:0000256" key="1">
    <source>
        <dbReference type="SAM" id="Phobius"/>
    </source>
</evidence>